<protein>
    <recommendedName>
        <fullName evidence="2">Disease resistance R13L4/SHOC-2-like LRR domain-containing protein</fullName>
    </recommendedName>
</protein>
<comment type="caution">
    <text evidence="3">The sequence shown here is derived from an EMBL/GenBank/DDBJ whole genome shotgun (WGS) entry which is preliminary data.</text>
</comment>
<dbReference type="OrthoDB" id="1746529at2759"/>
<name>A0A834LR90_RHOSS</name>
<feature type="domain" description="Disease resistance R13L4/SHOC-2-like LRR" evidence="2">
    <location>
        <begin position="14"/>
        <end position="133"/>
    </location>
</feature>
<keyword evidence="1" id="KW-0677">Repeat</keyword>
<gene>
    <name evidence="3" type="ORF">RHSIM_Rhsim02G0079700</name>
</gene>
<dbReference type="PANTHER" id="PTHR47186">
    <property type="entry name" value="LEUCINE-RICH REPEAT-CONTAINING PROTEIN 57"/>
    <property type="match status" value="1"/>
</dbReference>
<dbReference type="Proteomes" id="UP000626092">
    <property type="component" value="Unassembled WGS sequence"/>
</dbReference>
<dbReference type="Gene3D" id="3.80.10.10">
    <property type="entry name" value="Ribonuclease Inhibitor"/>
    <property type="match status" value="1"/>
</dbReference>
<dbReference type="Pfam" id="PF23598">
    <property type="entry name" value="LRR_14"/>
    <property type="match status" value="1"/>
</dbReference>
<evidence type="ECO:0000313" key="4">
    <source>
        <dbReference type="Proteomes" id="UP000626092"/>
    </source>
</evidence>
<dbReference type="InterPro" id="IPR032675">
    <property type="entry name" value="LRR_dom_sf"/>
</dbReference>
<keyword evidence="4" id="KW-1185">Reference proteome</keyword>
<proteinExistence type="predicted"/>
<evidence type="ECO:0000313" key="3">
    <source>
        <dbReference type="EMBL" id="KAF7149485.1"/>
    </source>
</evidence>
<evidence type="ECO:0000259" key="2">
    <source>
        <dbReference type="Pfam" id="PF23598"/>
    </source>
</evidence>
<evidence type="ECO:0000256" key="1">
    <source>
        <dbReference type="ARBA" id="ARBA00022737"/>
    </source>
</evidence>
<reference evidence="3" key="1">
    <citation type="submission" date="2019-11" db="EMBL/GenBank/DDBJ databases">
        <authorList>
            <person name="Liu Y."/>
            <person name="Hou J."/>
            <person name="Li T.-Q."/>
            <person name="Guan C.-H."/>
            <person name="Wu X."/>
            <person name="Wu H.-Z."/>
            <person name="Ling F."/>
            <person name="Zhang R."/>
            <person name="Shi X.-G."/>
            <person name="Ren J.-P."/>
            <person name="Chen E.-F."/>
            <person name="Sun J.-M."/>
        </authorList>
    </citation>
    <scope>NUCLEOTIDE SEQUENCE</scope>
    <source>
        <strain evidence="3">Adult_tree_wgs_1</strain>
        <tissue evidence="3">Leaves</tissue>
    </source>
</reference>
<dbReference type="AlphaFoldDB" id="A0A834LR90"/>
<organism evidence="3 4">
    <name type="scientific">Rhododendron simsii</name>
    <name type="common">Sims's rhododendron</name>
    <dbReference type="NCBI Taxonomy" id="118357"/>
    <lineage>
        <taxon>Eukaryota</taxon>
        <taxon>Viridiplantae</taxon>
        <taxon>Streptophyta</taxon>
        <taxon>Embryophyta</taxon>
        <taxon>Tracheophyta</taxon>
        <taxon>Spermatophyta</taxon>
        <taxon>Magnoliopsida</taxon>
        <taxon>eudicotyledons</taxon>
        <taxon>Gunneridae</taxon>
        <taxon>Pentapetalae</taxon>
        <taxon>asterids</taxon>
        <taxon>Ericales</taxon>
        <taxon>Ericaceae</taxon>
        <taxon>Ericoideae</taxon>
        <taxon>Rhodoreae</taxon>
        <taxon>Rhododendron</taxon>
    </lineage>
</organism>
<dbReference type="InterPro" id="IPR055414">
    <property type="entry name" value="LRR_R13L4/SHOC2-like"/>
</dbReference>
<sequence>MGEIPKELLLGTLVGNFKLLKVLDFEDAPLDQLHEDVGNLLHLRYLSVKRTKVKIIAKSVGNLHKLQTLNLKDSQVSVLQIGILSRLRKLRHLIVPEPGVKIQGGIGHLEELQTLQYAVLYTPREFQNMKDCERLNEESGEVGEVE</sequence>
<dbReference type="SUPFAM" id="SSF52058">
    <property type="entry name" value="L domain-like"/>
    <property type="match status" value="1"/>
</dbReference>
<dbReference type="PANTHER" id="PTHR47186:SF57">
    <property type="entry name" value="OS02G0478300 PROTEIN"/>
    <property type="match status" value="1"/>
</dbReference>
<accession>A0A834LR90</accession>
<dbReference type="EMBL" id="WJXA01000002">
    <property type="protein sequence ID" value="KAF7149485.1"/>
    <property type="molecule type" value="Genomic_DNA"/>
</dbReference>